<dbReference type="AlphaFoldDB" id="A0A956NHG7"/>
<evidence type="ECO:0000313" key="7">
    <source>
        <dbReference type="Proteomes" id="UP000739538"/>
    </source>
</evidence>
<organism evidence="6 7">
    <name type="scientific">Eiseniibacteriota bacterium</name>
    <dbReference type="NCBI Taxonomy" id="2212470"/>
    <lineage>
        <taxon>Bacteria</taxon>
        <taxon>Candidatus Eiseniibacteriota</taxon>
    </lineage>
</organism>
<dbReference type="InterPro" id="IPR007848">
    <property type="entry name" value="Small_mtfrase_dom"/>
</dbReference>
<dbReference type="PROSITE" id="PS00092">
    <property type="entry name" value="N6_MTASE"/>
    <property type="match status" value="1"/>
</dbReference>
<protein>
    <submittedName>
        <fullName evidence="6">Methyltransferase</fullName>
    </submittedName>
</protein>
<keyword evidence="3 6" id="KW-0489">Methyltransferase</keyword>
<dbReference type="GO" id="GO:0032259">
    <property type="term" value="P:methylation"/>
    <property type="evidence" value="ECO:0007669"/>
    <property type="project" value="UniProtKB-KW"/>
</dbReference>
<gene>
    <name evidence="6" type="ORF">KDA27_26940</name>
</gene>
<keyword evidence="1" id="KW-0963">Cytoplasm</keyword>
<accession>A0A956NHG7</accession>
<evidence type="ECO:0000256" key="4">
    <source>
        <dbReference type="ARBA" id="ARBA00022679"/>
    </source>
</evidence>
<keyword evidence="2" id="KW-0698">rRNA processing</keyword>
<dbReference type="PANTHER" id="PTHR47816:SF5">
    <property type="entry name" value="RIBOSOMAL RNA LARGE SUBUNIT METHYLTRANSFERASE G"/>
    <property type="match status" value="1"/>
</dbReference>
<sequence length="269" mass="28981">TFDVHAEDLEQDEDALTPSYYEIDLMEMDTEVSMEGDDLLVDSADEALADASDAGDNGGGGNNDEDSLANEADASLEADVDTSAEADTTSDDLPDAVRIFSFPGVFGGGRLDRGTELLLSCLPDFADETDVLDLGCGSGVIGLYLRIGNPEIRLRLVDESHLAVASAKLTFEENGQGSPDVRVADGCEGIEAESLDVVVSNPPFHAQHALTVEEATRLFRPVREVLRPGGELYVVGAHGVDYGPTLRRFFAEVERVATDRRYAVHRCRK</sequence>
<reference evidence="6" key="1">
    <citation type="submission" date="2020-04" db="EMBL/GenBank/DDBJ databases">
        <authorList>
            <person name="Zhang T."/>
        </authorList>
    </citation>
    <scope>NUCLEOTIDE SEQUENCE</scope>
    <source>
        <strain evidence="6">HKST-UBA02</strain>
    </source>
</reference>
<keyword evidence="4" id="KW-0808">Transferase</keyword>
<dbReference type="Pfam" id="PF05175">
    <property type="entry name" value="MTS"/>
    <property type="match status" value="1"/>
</dbReference>
<evidence type="ECO:0000259" key="5">
    <source>
        <dbReference type="Pfam" id="PF05175"/>
    </source>
</evidence>
<dbReference type="GO" id="GO:0006364">
    <property type="term" value="P:rRNA processing"/>
    <property type="evidence" value="ECO:0007669"/>
    <property type="project" value="UniProtKB-KW"/>
</dbReference>
<dbReference type="Gene3D" id="3.40.50.150">
    <property type="entry name" value="Vaccinia Virus protein VP39"/>
    <property type="match status" value="1"/>
</dbReference>
<dbReference type="GO" id="GO:0008170">
    <property type="term" value="F:N-methyltransferase activity"/>
    <property type="evidence" value="ECO:0007669"/>
    <property type="project" value="UniProtKB-ARBA"/>
</dbReference>
<evidence type="ECO:0000256" key="3">
    <source>
        <dbReference type="ARBA" id="ARBA00022603"/>
    </source>
</evidence>
<dbReference type="GO" id="GO:0008757">
    <property type="term" value="F:S-adenosylmethionine-dependent methyltransferase activity"/>
    <property type="evidence" value="ECO:0007669"/>
    <property type="project" value="InterPro"/>
</dbReference>
<evidence type="ECO:0000256" key="2">
    <source>
        <dbReference type="ARBA" id="ARBA00022552"/>
    </source>
</evidence>
<dbReference type="CDD" id="cd02440">
    <property type="entry name" value="AdoMet_MTases"/>
    <property type="match status" value="1"/>
</dbReference>
<dbReference type="InterPro" id="IPR002052">
    <property type="entry name" value="DNA_methylase_N6_adenine_CS"/>
</dbReference>
<comment type="caution">
    <text evidence="6">The sequence shown here is derived from an EMBL/GenBank/DDBJ whole genome shotgun (WGS) entry which is preliminary data.</text>
</comment>
<reference evidence="6" key="2">
    <citation type="journal article" date="2021" name="Microbiome">
        <title>Successional dynamics and alternative stable states in a saline activated sludge microbial community over 9 years.</title>
        <authorList>
            <person name="Wang Y."/>
            <person name="Ye J."/>
            <person name="Ju F."/>
            <person name="Liu L."/>
            <person name="Boyd J.A."/>
            <person name="Deng Y."/>
            <person name="Parks D.H."/>
            <person name="Jiang X."/>
            <person name="Yin X."/>
            <person name="Woodcroft B.J."/>
            <person name="Tyson G.W."/>
            <person name="Hugenholtz P."/>
            <person name="Polz M.F."/>
            <person name="Zhang T."/>
        </authorList>
    </citation>
    <scope>NUCLEOTIDE SEQUENCE</scope>
    <source>
        <strain evidence="6">HKST-UBA02</strain>
    </source>
</reference>
<proteinExistence type="predicted"/>
<dbReference type="SUPFAM" id="SSF53335">
    <property type="entry name" value="S-adenosyl-L-methionine-dependent methyltransferases"/>
    <property type="match status" value="1"/>
</dbReference>
<feature type="non-terminal residue" evidence="6">
    <location>
        <position position="1"/>
    </location>
</feature>
<dbReference type="Proteomes" id="UP000739538">
    <property type="component" value="Unassembled WGS sequence"/>
</dbReference>
<dbReference type="EMBL" id="JAGQHS010000353">
    <property type="protein sequence ID" value="MCA9759460.1"/>
    <property type="molecule type" value="Genomic_DNA"/>
</dbReference>
<evidence type="ECO:0000256" key="1">
    <source>
        <dbReference type="ARBA" id="ARBA00022490"/>
    </source>
</evidence>
<evidence type="ECO:0000313" key="6">
    <source>
        <dbReference type="EMBL" id="MCA9759460.1"/>
    </source>
</evidence>
<dbReference type="InterPro" id="IPR029063">
    <property type="entry name" value="SAM-dependent_MTases_sf"/>
</dbReference>
<feature type="domain" description="Methyltransferase small" evidence="5">
    <location>
        <begin position="97"/>
        <end position="265"/>
    </location>
</feature>
<dbReference type="InterPro" id="IPR046977">
    <property type="entry name" value="RsmC/RlmG"/>
</dbReference>
<dbReference type="GO" id="GO:0003676">
    <property type="term" value="F:nucleic acid binding"/>
    <property type="evidence" value="ECO:0007669"/>
    <property type="project" value="InterPro"/>
</dbReference>
<name>A0A956NHG7_UNCEI</name>
<dbReference type="PANTHER" id="PTHR47816">
    <property type="entry name" value="RIBOSOMAL RNA SMALL SUBUNIT METHYLTRANSFERASE C"/>
    <property type="match status" value="1"/>
</dbReference>